<evidence type="ECO:0000313" key="7">
    <source>
        <dbReference type="EMBL" id="ROR80493.1"/>
    </source>
</evidence>
<dbReference type="Proteomes" id="UP000266915">
    <property type="component" value="Unassembled WGS sequence"/>
</dbReference>
<keyword evidence="8" id="KW-1185">Reference proteome</keyword>
<feature type="domain" description="D-isomer specific 2-hydroxyacid dehydrogenase NAD-binding" evidence="6">
    <location>
        <begin position="137"/>
        <end position="299"/>
    </location>
</feature>
<evidence type="ECO:0000259" key="5">
    <source>
        <dbReference type="Pfam" id="PF00389"/>
    </source>
</evidence>
<dbReference type="SUPFAM" id="SSF51735">
    <property type="entry name" value="NAD(P)-binding Rossmann-fold domains"/>
    <property type="match status" value="1"/>
</dbReference>
<dbReference type="GO" id="GO:0030267">
    <property type="term" value="F:glyoxylate reductase (NADPH) activity"/>
    <property type="evidence" value="ECO:0007669"/>
    <property type="project" value="TreeGrafter"/>
</dbReference>
<dbReference type="InterPro" id="IPR036291">
    <property type="entry name" value="NAD(P)-bd_dom_sf"/>
</dbReference>
<dbReference type="GO" id="GO:0016618">
    <property type="term" value="F:hydroxypyruvate reductase [NAD(P)H] activity"/>
    <property type="evidence" value="ECO:0007669"/>
    <property type="project" value="TreeGrafter"/>
</dbReference>
<organism evidence="7 8">
    <name type="scientific">Plantibacter flavus</name>
    <dbReference type="NCBI Taxonomy" id="150123"/>
    <lineage>
        <taxon>Bacteria</taxon>
        <taxon>Bacillati</taxon>
        <taxon>Actinomycetota</taxon>
        <taxon>Actinomycetes</taxon>
        <taxon>Micrococcales</taxon>
        <taxon>Microbacteriaceae</taxon>
        <taxon>Plantibacter</taxon>
    </lineage>
</organism>
<dbReference type="AlphaFoldDB" id="A0A3N2BZ56"/>
<comment type="similarity">
    <text evidence="1 4">Belongs to the D-isomer specific 2-hydroxyacid dehydrogenase family.</text>
</comment>
<dbReference type="InterPro" id="IPR006139">
    <property type="entry name" value="D-isomer_2_OHA_DH_cat_dom"/>
</dbReference>
<evidence type="ECO:0000256" key="1">
    <source>
        <dbReference type="ARBA" id="ARBA00005854"/>
    </source>
</evidence>
<dbReference type="GO" id="GO:0005829">
    <property type="term" value="C:cytosol"/>
    <property type="evidence" value="ECO:0007669"/>
    <property type="project" value="TreeGrafter"/>
</dbReference>
<reference evidence="7 8" key="1">
    <citation type="submission" date="2018-11" db="EMBL/GenBank/DDBJ databases">
        <title>Sequencing the genomes of 1000 actinobacteria strains.</title>
        <authorList>
            <person name="Klenk H.-P."/>
        </authorList>
    </citation>
    <scope>NUCLEOTIDE SEQUENCE [LARGE SCALE GENOMIC DNA]</scope>
    <source>
        <strain evidence="7 8">DSM 14012</strain>
    </source>
</reference>
<sequence length="339" mass="36277">MSNAARPAALVAMWPDVFSTLFDDARLARLHALCEVRDDETTGDLDDPALAARLAEVEVLITSWGTPPLTAERLDRMPRLRAVFHCAGTVRSLVTDAVWERGIVVTTAAEANAIPVAEFTFASIVLAGKRAQVFARDPRAHRREWRTLLETTNLSNLGRRVGVVGFSRIGRRVVALLQQLDAVEVLVADPYADATAVAAAGARLVPLDELLPNVDVLSLHAPELPETKRMIGAAQLAALPDGATVINTARGSLLDTDALAAECASGRLDAILDVTDPEPLPVHSPLLDLPNVSITPHIAGSLGRETLRMTDAALDDLERFLNGEDPREAVRVADLGVSA</sequence>
<proteinExistence type="inferred from homology"/>
<accession>A0A3N2BZ56</accession>
<keyword evidence="2 4" id="KW-0560">Oxidoreductase</keyword>
<dbReference type="Pfam" id="PF02826">
    <property type="entry name" value="2-Hacid_dh_C"/>
    <property type="match status" value="1"/>
</dbReference>
<dbReference type="PANTHER" id="PTHR10996">
    <property type="entry name" value="2-HYDROXYACID DEHYDROGENASE-RELATED"/>
    <property type="match status" value="1"/>
</dbReference>
<dbReference type="Gene3D" id="3.40.50.720">
    <property type="entry name" value="NAD(P)-binding Rossmann-like Domain"/>
    <property type="match status" value="2"/>
</dbReference>
<dbReference type="RefSeq" id="WP_200811395.1">
    <property type="nucleotide sequence ID" value="NZ_FXAP01000003.1"/>
</dbReference>
<dbReference type="CDD" id="cd12167">
    <property type="entry name" value="2-Hacid_dh_8"/>
    <property type="match status" value="1"/>
</dbReference>
<dbReference type="PANTHER" id="PTHR10996:SF178">
    <property type="entry name" value="2-HYDROXYACID DEHYDROGENASE YGL185C-RELATED"/>
    <property type="match status" value="1"/>
</dbReference>
<gene>
    <name evidence="7" type="ORF">EDD42_0534</name>
</gene>
<evidence type="ECO:0000259" key="6">
    <source>
        <dbReference type="Pfam" id="PF02826"/>
    </source>
</evidence>
<dbReference type="SUPFAM" id="SSF52283">
    <property type="entry name" value="Formate/glycerate dehydrogenase catalytic domain-like"/>
    <property type="match status" value="1"/>
</dbReference>
<dbReference type="InterPro" id="IPR006140">
    <property type="entry name" value="D-isomer_DH_NAD-bd"/>
</dbReference>
<dbReference type="GO" id="GO:0051287">
    <property type="term" value="F:NAD binding"/>
    <property type="evidence" value="ECO:0007669"/>
    <property type="project" value="InterPro"/>
</dbReference>
<feature type="domain" description="D-isomer specific 2-hydroxyacid dehydrogenase catalytic" evidence="5">
    <location>
        <begin position="35"/>
        <end position="330"/>
    </location>
</feature>
<dbReference type="InterPro" id="IPR050223">
    <property type="entry name" value="D-isomer_2-hydroxyacid_DH"/>
</dbReference>
<dbReference type="EMBL" id="RKHL01000001">
    <property type="protein sequence ID" value="ROR80493.1"/>
    <property type="molecule type" value="Genomic_DNA"/>
</dbReference>
<evidence type="ECO:0000313" key="8">
    <source>
        <dbReference type="Proteomes" id="UP000266915"/>
    </source>
</evidence>
<dbReference type="Pfam" id="PF00389">
    <property type="entry name" value="2-Hacid_dh"/>
    <property type="match status" value="1"/>
</dbReference>
<name>A0A3N2BZ56_9MICO</name>
<evidence type="ECO:0000256" key="2">
    <source>
        <dbReference type="ARBA" id="ARBA00023002"/>
    </source>
</evidence>
<evidence type="ECO:0000256" key="3">
    <source>
        <dbReference type="ARBA" id="ARBA00023027"/>
    </source>
</evidence>
<keyword evidence="3" id="KW-0520">NAD</keyword>
<comment type="caution">
    <text evidence="7">The sequence shown here is derived from an EMBL/GenBank/DDBJ whole genome shotgun (WGS) entry which is preliminary data.</text>
</comment>
<evidence type="ECO:0000256" key="4">
    <source>
        <dbReference type="RuleBase" id="RU003719"/>
    </source>
</evidence>
<protein>
    <submittedName>
        <fullName evidence="7">Phosphoglycerate dehydrogenase-like enzyme</fullName>
    </submittedName>
</protein>